<evidence type="ECO:0000313" key="2">
    <source>
        <dbReference type="Proteomes" id="UP001150569"/>
    </source>
</evidence>
<dbReference type="InterPro" id="IPR019410">
    <property type="entry name" value="Methyltransf_16"/>
</dbReference>
<gene>
    <name evidence="1" type="ORF">IWQ60_011747</name>
</gene>
<dbReference type="EMBL" id="JANBPT010001414">
    <property type="protein sequence ID" value="KAJ1908081.1"/>
    <property type="molecule type" value="Genomic_DNA"/>
</dbReference>
<proteinExistence type="predicted"/>
<organism evidence="1 2">
    <name type="scientific">Tieghemiomyces parasiticus</name>
    <dbReference type="NCBI Taxonomy" id="78921"/>
    <lineage>
        <taxon>Eukaryota</taxon>
        <taxon>Fungi</taxon>
        <taxon>Fungi incertae sedis</taxon>
        <taxon>Zoopagomycota</taxon>
        <taxon>Kickxellomycotina</taxon>
        <taxon>Dimargaritomycetes</taxon>
        <taxon>Dimargaritales</taxon>
        <taxon>Dimargaritaceae</taxon>
        <taxon>Tieghemiomyces</taxon>
    </lineage>
</organism>
<dbReference type="Proteomes" id="UP001150569">
    <property type="component" value="Unassembled WGS sequence"/>
</dbReference>
<sequence>MADQPAAEARHLAHHLRRQVHQMVPLHLLQFGVGGTTADQSLDLLATPQFQTWVYHHIILDPTVRRYPPAPAYLRGFLKAYLARVERVGSVGVDEDLLTYYLDLLATTPPTGGVPQEMCYKTYCLDNSTAGPPISQDIPKAHAPRSITLKEGQLLITQGTTGLRTWEAALRLAEYVLYCTPNTATDPTNPHPLIEQGVLELGSGTGLVGLTCATLATTATARDVVLSDYHPDVLRLLEANVTIHRTCHPASVPVRVVTLDWEQFDQGDASAYSGYTVFGADLVYDPSIVPALVWVVATLTRAKCTVYLASTVRNEMTFGLFLATLSKFSANLQPWADGCHTWPQCADWVHRICNSD</sequence>
<dbReference type="InterPro" id="IPR029063">
    <property type="entry name" value="SAM-dependent_MTases_sf"/>
</dbReference>
<dbReference type="SUPFAM" id="SSF53335">
    <property type="entry name" value="S-adenosyl-L-methionine-dependent methyltransferases"/>
    <property type="match status" value="1"/>
</dbReference>
<evidence type="ECO:0000313" key="1">
    <source>
        <dbReference type="EMBL" id="KAJ1908081.1"/>
    </source>
</evidence>
<dbReference type="GO" id="GO:0032991">
    <property type="term" value="C:protein-containing complex"/>
    <property type="evidence" value="ECO:0007669"/>
    <property type="project" value="TreeGrafter"/>
</dbReference>
<protein>
    <submittedName>
        <fullName evidence="1">Uncharacterized protein</fullName>
    </submittedName>
</protein>
<dbReference type="PANTHER" id="PTHR14614">
    <property type="entry name" value="HEPATOCELLULAR CARCINOMA-ASSOCIATED ANTIGEN"/>
    <property type="match status" value="1"/>
</dbReference>
<dbReference type="Pfam" id="PF10294">
    <property type="entry name" value="Methyltransf_16"/>
    <property type="match status" value="1"/>
</dbReference>
<dbReference type="AlphaFoldDB" id="A0A9W7ZGJ3"/>
<keyword evidence="2" id="KW-1185">Reference proteome</keyword>
<dbReference type="OrthoDB" id="194386at2759"/>
<reference evidence="1" key="1">
    <citation type="submission" date="2022-07" db="EMBL/GenBank/DDBJ databases">
        <title>Phylogenomic reconstructions and comparative analyses of Kickxellomycotina fungi.</title>
        <authorList>
            <person name="Reynolds N.K."/>
            <person name="Stajich J.E."/>
            <person name="Barry K."/>
            <person name="Grigoriev I.V."/>
            <person name="Crous P."/>
            <person name="Smith M.E."/>
        </authorList>
    </citation>
    <scope>NUCLEOTIDE SEQUENCE</scope>
    <source>
        <strain evidence="1">RSA 861</strain>
    </source>
</reference>
<dbReference type="PANTHER" id="PTHR14614:SF130">
    <property type="entry name" value="PROTEIN-LYSINE N-METHYLTRANSFERASE EEF2KMT"/>
    <property type="match status" value="1"/>
</dbReference>
<dbReference type="Gene3D" id="3.40.50.150">
    <property type="entry name" value="Vaccinia Virus protein VP39"/>
    <property type="match status" value="1"/>
</dbReference>
<comment type="caution">
    <text evidence="1">The sequence shown here is derived from an EMBL/GenBank/DDBJ whole genome shotgun (WGS) entry which is preliminary data.</text>
</comment>
<accession>A0A9W7ZGJ3</accession>
<name>A0A9W7ZGJ3_9FUNG</name>